<dbReference type="Gene3D" id="2.40.50.140">
    <property type="entry name" value="Nucleic acid-binding proteins"/>
    <property type="match status" value="2"/>
</dbReference>
<feature type="region of interest" description="Disordered" evidence="1">
    <location>
        <begin position="250"/>
        <end position="293"/>
    </location>
</feature>
<dbReference type="STRING" id="2903.R1EZ38"/>
<dbReference type="GeneID" id="17277149"/>
<dbReference type="AlphaFoldDB" id="A0A0D3K7Z0"/>
<evidence type="ECO:0000259" key="2">
    <source>
        <dbReference type="PROSITE" id="PS50126"/>
    </source>
</evidence>
<protein>
    <recommendedName>
        <fullName evidence="2">S1 motif domain-containing protein</fullName>
    </recommendedName>
</protein>
<evidence type="ECO:0000313" key="4">
    <source>
        <dbReference type="Proteomes" id="UP000013827"/>
    </source>
</evidence>
<reference evidence="3" key="2">
    <citation type="submission" date="2024-10" db="UniProtKB">
        <authorList>
            <consortium name="EnsemblProtists"/>
        </authorList>
    </citation>
    <scope>IDENTIFICATION</scope>
</reference>
<feature type="region of interest" description="Disordered" evidence="1">
    <location>
        <begin position="1"/>
        <end position="78"/>
    </location>
</feature>
<feature type="compositionally biased region" description="Basic and acidic residues" evidence="1">
    <location>
        <begin position="61"/>
        <end position="74"/>
    </location>
</feature>
<dbReference type="KEGG" id="ehx:EMIHUDRAFT_112552"/>
<feature type="region of interest" description="Disordered" evidence="1">
    <location>
        <begin position="349"/>
        <end position="413"/>
    </location>
</feature>
<feature type="compositionally biased region" description="Low complexity" evidence="1">
    <location>
        <begin position="400"/>
        <end position="413"/>
    </location>
</feature>
<feature type="compositionally biased region" description="Gly residues" evidence="1">
    <location>
        <begin position="277"/>
        <end position="293"/>
    </location>
</feature>
<dbReference type="eggNOG" id="ENOG502SXS6">
    <property type="taxonomic scope" value="Eukaryota"/>
</dbReference>
<keyword evidence="4" id="KW-1185">Reference proteome</keyword>
<feature type="compositionally biased region" description="Basic and acidic residues" evidence="1">
    <location>
        <begin position="381"/>
        <end position="392"/>
    </location>
</feature>
<dbReference type="InterPro" id="IPR003029">
    <property type="entry name" value="S1_domain"/>
</dbReference>
<feature type="compositionally biased region" description="Basic residues" evidence="1">
    <location>
        <begin position="356"/>
        <end position="380"/>
    </location>
</feature>
<reference evidence="4" key="1">
    <citation type="journal article" date="2013" name="Nature">
        <title>Pan genome of the phytoplankton Emiliania underpins its global distribution.</title>
        <authorList>
            <person name="Read B.A."/>
            <person name="Kegel J."/>
            <person name="Klute M.J."/>
            <person name="Kuo A."/>
            <person name="Lefebvre S.C."/>
            <person name="Maumus F."/>
            <person name="Mayer C."/>
            <person name="Miller J."/>
            <person name="Monier A."/>
            <person name="Salamov A."/>
            <person name="Young J."/>
            <person name="Aguilar M."/>
            <person name="Claverie J.M."/>
            <person name="Frickenhaus S."/>
            <person name="Gonzalez K."/>
            <person name="Herman E.K."/>
            <person name="Lin Y.C."/>
            <person name="Napier J."/>
            <person name="Ogata H."/>
            <person name="Sarno A.F."/>
            <person name="Shmutz J."/>
            <person name="Schroeder D."/>
            <person name="de Vargas C."/>
            <person name="Verret F."/>
            <person name="von Dassow P."/>
            <person name="Valentin K."/>
            <person name="Van de Peer Y."/>
            <person name="Wheeler G."/>
            <person name="Dacks J.B."/>
            <person name="Delwiche C.F."/>
            <person name="Dyhrman S.T."/>
            <person name="Glockner G."/>
            <person name="John U."/>
            <person name="Richards T."/>
            <person name="Worden A.Z."/>
            <person name="Zhang X."/>
            <person name="Grigoriev I.V."/>
            <person name="Allen A.E."/>
            <person name="Bidle K."/>
            <person name="Borodovsky M."/>
            <person name="Bowler C."/>
            <person name="Brownlee C."/>
            <person name="Cock J.M."/>
            <person name="Elias M."/>
            <person name="Gladyshev V.N."/>
            <person name="Groth M."/>
            <person name="Guda C."/>
            <person name="Hadaegh A."/>
            <person name="Iglesias-Rodriguez M.D."/>
            <person name="Jenkins J."/>
            <person name="Jones B.M."/>
            <person name="Lawson T."/>
            <person name="Leese F."/>
            <person name="Lindquist E."/>
            <person name="Lobanov A."/>
            <person name="Lomsadze A."/>
            <person name="Malik S.B."/>
            <person name="Marsh M.E."/>
            <person name="Mackinder L."/>
            <person name="Mock T."/>
            <person name="Mueller-Roeber B."/>
            <person name="Pagarete A."/>
            <person name="Parker M."/>
            <person name="Probert I."/>
            <person name="Quesneville H."/>
            <person name="Raines C."/>
            <person name="Rensing S.A."/>
            <person name="Riano-Pachon D.M."/>
            <person name="Richier S."/>
            <person name="Rokitta S."/>
            <person name="Shiraiwa Y."/>
            <person name="Soanes D.M."/>
            <person name="van der Giezen M."/>
            <person name="Wahlund T.M."/>
            <person name="Williams B."/>
            <person name="Wilson W."/>
            <person name="Wolfe G."/>
            <person name="Wurch L.L."/>
        </authorList>
    </citation>
    <scope>NUCLEOTIDE SEQUENCE</scope>
</reference>
<dbReference type="Pfam" id="PF00575">
    <property type="entry name" value="S1"/>
    <property type="match status" value="1"/>
</dbReference>
<proteinExistence type="predicted"/>
<evidence type="ECO:0000256" key="1">
    <source>
        <dbReference type="SAM" id="MobiDB-lite"/>
    </source>
</evidence>
<dbReference type="PaxDb" id="2903-EOD31875"/>
<dbReference type="InterPro" id="IPR012340">
    <property type="entry name" value="NA-bd_OB-fold"/>
</dbReference>
<evidence type="ECO:0000313" key="3">
    <source>
        <dbReference type="EnsemblProtists" id="EOD31875"/>
    </source>
</evidence>
<dbReference type="Proteomes" id="UP000013827">
    <property type="component" value="Unassembled WGS sequence"/>
</dbReference>
<sequence>MPRPAGLRVRKRSPSPDEGALREQALKSQLSARNPRRERSRSRSNSEERLLSSEPSVRAAARAEKARERERDKPFATGTVVEGTVSSVREFGVFVRLPGRDRDGLLHISQASDKRISAEELRLLYPVGKALSVKVLSVAPDGKLSLSAIGADKLQAGGKPPPPPEVFSIHRAEVLNGTDFAIFARLESGWEVMVHESQLDEGKLRSVKAKRPSDYYHRGMQVWLKVSDLQHAKDGQQVKAKLQGSFKYVDQQSGADLDSPPSVPNYYGADPSPSPDRGGGGEGGGGGGGGGGDGGGEGFVAAAGFDGRRDGYVFKLGSAGLGYYLDGAGRPPAAGGKPAKLAAMLAAMEAEEAARKERKKRKREKKERRREKKERKKKERRRGEASEEEARGRGKRRRSSSSSESSGSEQPRR</sequence>
<accession>A0A0D3K7Z0</accession>
<dbReference type="SMART" id="SM00316">
    <property type="entry name" value="S1"/>
    <property type="match status" value="2"/>
</dbReference>
<dbReference type="GO" id="GO:0043489">
    <property type="term" value="P:RNA stabilization"/>
    <property type="evidence" value="ECO:0007669"/>
    <property type="project" value="TreeGrafter"/>
</dbReference>
<dbReference type="RefSeq" id="XP_005784304.1">
    <property type="nucleotide sequence ID" value="XM_005784247.1"/>
</dbReference>
<organism evidence="3 4">
    <name type="scientific">Emiliania huxleyi (strain CCMP1516)</name>
    <dbReference type="NCBI Taxonomy" id="280463"/>
    <lineage>
        <taxon>Eukaryota</taxon>
        <taxon>Haptista</taxon>
        <taxon>Haptophyta</taxon>
        <taxon>Prymnesiophyceae</taxon>
        <taxon>Isochrysidales</taxon>
        <taxon>Noelaerhabdaceae</taxon>
        <taxon>Emiliania</taxon>
    </lineage>
</organism>
<name>A0A0D3K7Z0_EMIH1</name>
<dbReference type="PROSITE" id="PS50126">
    <property type="entry name" value="S1"/>
    <property type="match status" value="1"/>
</dbReference>
<dbReference type="HOGENOM" id="CLU_702899_0_0_1"/>
<dbReference type="SUPFAM" id="SSF50249">
    <property type="entry name" value="Nucleic acid-binding proteins"/>
    <property type="match status" value="1"/>
</dbReference>
<dbReference type="PANTHER" id="PTHR15838">
    <property type="entry name" value="NUCLEOLAR PROTEIN OF 40 KDA"/>
    <property type="match status" value="1"/>
</dbReference>
<dbReference type="EnsemblProtists" id="EOD31875">
    <property type="protein sequence ID" value="EOD31875"/>
    <property type="gene ID" value="EMIHUDRAFT_112552"/>
</dbReference>
<dbReference type="GO" id="GO:0003723">
    <property type="term" value="F:RNA binding"/>
    <property type="evidence" value="ECO:0007669"/>
    <property type="project" value="TreeGrafter"/>
</dbReference>
<dbReference type="PANTHER" id="PTHR15838:SF1">
    <property type="entry name" value="ZINC FINGER CCHC DOMAIN-CONTAINING PROTEIN 17"/>
    <property type="match status" value="1"/>
</dbReference>
<feature type="domain" description="S1 motif" evidence="2">
    <location>
        <begin position="78"/>
        <end position="149"/>
    </location>
</feature>